<protein>
    <recommendedName>
        <fullName evidence="4">TonB C-terminal domain-containing protein</fullName>
    </recommendedName>
</protein>
<gene>
    <name evidence="2" type="ORF">H4K34_00770</name>
</gene>
<feature type="chain" id="PRO_5028865210" description="TonB C-terminal domain-containing protein" evidence="1">
    <location>
        <begin position="20"/>
        <end position="161"/>
    </location>
</feature>
<sequence>MIKPIKLLSFLSLVFLFNACSMQQGGGLKDMVAVVQMKDPVPGVCNLNYVLSIMPFEGNGQEEAVAPKTEAEIEEMLNSQVEFLKGKSDYNDEGMVGIIVNCKGKMVSCKIDNETQSPELDEQIVAVFNTLKEWKAGTIHGKAIDTMVLYSFKIKDGHISL</sequence>
<dbReference type="Proteomes" id="UP000516305">
    <property type="component" value="Chromosome"/>
</dbReference>
<dbReference type="RefSeq" id="WP_210758930.1">
    <property type="nucleotide sequence ID" value="NZ_CP060139.1"/>
</dbReference>
<dbReference type="EMBL" id="CP060139">
    <property type="protein sequence ID" value="QNR24403.1"/>
    <property type="molecule type" value="Genomic_DNA"/>
</dbReference>
<proteinExistence type="predicted"/>
<name>A0A7H0VFA5_9FLAO</name>
<feature type="signal peptide" evidence="1">
    <location>
        <begin position="1"/>
        <end position="19"/>
    </location>
</feature>
<evidence type="ECO:0008006" key="4">
    <source>
        <dbReference type="Google" id="ProtNLM"/>
    </source>
</evidence>
<reference evidence="2 3" key="1">
    <citation type="submission" date="2020-08" db="EMBL/GenBank/DDBJ databases">
        <title>Croceimicrobium hydrocarbonivorans gen. nov., sp. nov., a novel marine bacterium isolated from a bacterial consortium that degrades polyethylene terephthalate.</title>
        <authorList>
            <person name="Liu R."/>
        </authorList>
    </citation>
    <scope>NUCLEOTIDE SEQUENCE [LARGE SCALE GENOMIC DNA]</scope>
    <source>
        <strain evidence="2 3">A20-9</strain>
    </source>
</reference>
<evidence type="ECO:0000313" key="2">
    <source>
        <dbReference type="EMBL" id="QNR24403.1"/>
    </source>
</evidence>
<dbReference type="AlphaFoldDB" id="A0A7H0VFA5"/>
<organism evidence="2 3">
    <name type="scientific">Croceimicrobium hydrocarbonivorans</name>
    <dbReference type="NCBI Taxonomy" id="2761580"/>
    <lineage>
        <taxon>Bacteria</taxon>
        <taxon>Pseudomonadati</taxon>
        <taxon>Bacteroidota</taxon>
        <taxon>Flavobacteriia</taxon>
        <taxon>Flavobacteriales</taxon>
        <taxon>Owenweeksiaceae</taxon>
        <taxon>Croceimicrobium</taxon>
    </lineage>
</organism>
<keyword evidence="3" id="KW-1185">Reference proteome</keyword>
<keyword evidence="1" id="KW-0732">Signal</keyword>
<evidence type="ECO:0000256" key="1">
    <source>
        <dbReference type="SAM" id="SignalP"/>
    </source>
</evidence>
<accession>A0A7H0VFA5</accession>
<evidence type="ECO:0000313" key="3">
    <source>
        <dbReference type="Proteomes" id="UP000516305"/>
    </source>
</evidence>
<dbReference type="KEGG" id="chyd:H4K34_00770"/>